<feature type="domain" description="HTH tetR-type" evidence="5">
    <location>
        <begin position="14"/>
        <end position="74"/>
    </location>
</feature>
<name>A0A1D8B2M1_9ACTO</name>
<evidence type="ECO:0000256" key="4">
    <source>
        <dbReference type="PROSITE-ProRule" id="PRU00335"/>
    </source>
</evidence>
<reference evidence="6 7" key="1">
    <citation type="submission" date="2016-09" db="EMBL/GenBank/DDBJ databases">
        <title>Complete genome sequence of Actinomyces hongkongensis HKU8.</title>
        <authorList>
            <person name="Gao Y.-X."/>
            <person name="Zhou Y.-Y."/>
            <person name="Xie Y."/>
            <person name="Wang M."/>
            <person name="Wang S.-J."/>
            <person name="Shen S.-G."/>
        </authorList>
    </citation>
    <scope>NUCLEOTIDE SEQUENCE [LARGE SCALE GENOMIC DNA]</scope>
    <source>
        <strain evidence="6 7">HKU8</strain>
    </source>
</reference>
<dbReference type="InterPro" id="IPR050109">
    <property type="entry name" value="HTH-type_TetR-like_transc_reg"/>
</dbReference>
<dbReference type="SUPFAM" id="SSF48498">
    <property type="entry name" value="Tetracyclin repressor-like, C-terminal domain"/>
    <property type="match status" value="1"/>
</dbReference>
<evidence type="ECO:0000313" key="7">
    <source>
        <dbReference type="Proteomes" id="UP000095214"/>
    </source>
</evidence>
<feature type="DNA-binding region" description="H-T-H motif" evidence="4">
    <location>
        <begin position="37"/>
        <end position="56"/>
    </location>
</feature>
<evidence type="ECO:0000256" key="2">
    <source>
        <dbReference type="ARBA" id="ARBA00023125"/>
    </source>
</evidence>
<dbReference type="SUPFAM" id="SSF46689">
    <property type="entry name" value="Homeodomain-like"/>
    <property type="match status" value="1"/>
</dbReference>
<dbReference type="PRINTS" id="PR00455">
    <property type="entry name" value="HTHTETR"/>
</dbReference>
<dbReference type="PANTHER" id="PTHR30055:SF234">
    <property type="entry name" value="HTH-TYPE TRANSCRIPTIONAL REGULATOR BETI"/>
    <property type="match status" value="1"/>
</dbReference>
<dbReference type="InterPro" id="IPR001647">
    <property type="entry name" value="HTH_TetR"/>
</dbReference>
<dbReference type="Proteomes" id="UP000095214">
    <property type="component" value="Chromosome"/>
</dbReference>
<dbReference type="KEGG" id="phon:BH719_05665"/>
<dbReference type="OrthoDB" id="4709704at2"/>
<dbReference type="AlphaFoldDB" id="A0A1D8B2M1"/>
<keyword evidence="7" id="KW-1185">Reference proteome</keyword>
<evidence type="ECO:0000256" key="1">
    <source>
        <dbReference type="ARBA" id="ARBA00023015"/>
    </source>
</evidence>
<dbReference type="STRING" id="178339.BH719_05665"/>
<protein>
    <submittedName>
        <fullName evidence="6">TetR family transcriptional regulator</fullName>
    </submittedName>
</protein>
<evidence type="ECO:0000256" key="3">
    <source>
        <dbReference type="ARBA" id="ARBA00023163"/>
    </source>
</evidence>
<dbReference type="GO" id="GO:0003700">
    <property type="term" value="F:DNA-binding transcription factor activity"/>
    <property type="evidence" value="ECO:0007669"/>
    <property type="project" value="TreeGrafter"/>
</dbReference>
<dbReference type="EMBL" id="CP017298">
    <property type="protein sequence ID" value="AOS47408.1"/>
    <property type="molecule type" value="Genomic_DNA"/>
</dbReference>
<evidence type="ECO:0000313" key="6">
    <source>
        <dbReference type="EMBL" id="AOS47408.1"/>
    </source>
</evidence>
<dbReference type="GO" id="GO:0000976">
    <property type="term" value="F:transcription cis-regulatory region binding"/>
    <property type="evidence" value="ECO:0007669"/>
    <property type="project" value="TreeGrafter"/>
</dbReference>
<keyword evidence="3" id="KW-0804">Transcription</keyword>
<proteinExistence type="predicted"/>
<dbReference type="Pfam" id="PF00440">
    <property type="entry name" value="TetR_N"/>
    <property type="match status" value="1"/>
</dbReference>
<dbReference type="RefSeq" id="WP_009743844.1">
    <property type="nucleotide sequence ID" value="NZ_CP017298.1"/>
</dbReference>
<organism evidence="6 7">
    <name type="scientific">Pauljensenia hongkongensis</name>
    <dbReference type="NCBI Taxonomy" id="178339"/>
    <lineage>
        <taxon>Bacteria</taxon>
        <taxon>Bacillati</taxon>
        <taxon>Actinomycetota</taxon>
        <taxon>Actinomycetes</taxon>
        <taxon>Actinomycetales</taxon>
        <taxon>Actinomycetaceae</taxon>
        <taxon>Pauljensenia</taxon>
    </lineage>
</organism>
<dbReference type="InterPro" id="IPR009057">
    <property type="entry name" value="Homeodomain-like_sf"/>
</dbReference>
<dbReference type="PANTHER" id="PTHR30055">
    <property type="entry name" value="HTH-TYPE TRANSCRIPTIONAL REGULATOR RUTR"/>
    <property type="match status" value="1"/>
</dbReference>
<dbReference type="PROSITE" id="PS50977">
    <property type="entry name" value="HTH_TETR_2"/>
    <property type="match status" value="1"/>
</dbReference>
<gene>
    <name evidence="6" type="ORF">BH719_05665</name>
</gene>
<evidence type="ECO:0000259" key="5">
    <source>
        <dbReference type="PROSITE" id="PS50977"/>
    </source>
</evidence>
<sequence length="212" mass="23590">MPKIIGTTLADHRELTRRRLFNALGALLAEEPFDAITMSRIAQKAGVGRTAVYNHFADKEVLLLAYMRQVTTGFTEVLRRRLDEEPDPVRRLRVYLRAHMEMTDRYHLMSGVALRKHMSQENSSHLRDHAGVVGGVLLSILDDAVAEGAIPAQNTLGLVHLIHSAMAGQRLPRDPQERGAALRMTEAFILRAVGVPEKKVAEVTSEGPRSLE</sequence>
<keyword evidence="1" id="KW-0805">Transcription regulation</keyword>
<keyword evidence="2 4" id="KW-0238">DNA-binding</keyword>
<accession>A0A1D8B2M1</accession>
<dbReference type="Gene3D" id="1.10.357.10">
    <property type="entry name" value="Tetracycline Repressor, domain 2"/>
    <property type="match status" value="1"/>
</dbReference>
<dbReference type="InterPro" id="IPR036271">
    <property type="entry name" value="Tet_transcr_reg_TetR-rel_C_sf"/>
</dbReference>